<dbReference type="InterPro" id="IPR004911">
    <property type="entry name" value="Interferon-induced_GILT"/>
</dbReference>
<evidence type="ECO:0000256" key="2">
    <source>
        <dbReference type="ARBA" id="ARBA00023180"/>
    </source>
</evidence>
<evidence type="ECO:0000256" key="1">
    <source>
        <dbReference type="ARBA" id="ARBA00005679"/>
    </source>
</evidence>
<sequence length="88" mass="10134">MINFTFIIIILTLIVNSQDLPIVKIYIEALCPETQTSMKMISDQTINSLDQIAKVEFIPAGERNLEKHEPNTYILLIVRLMNQNVMEI</sequence>
<dbReference type="EMBL" id="CAJJDN010000048">
    <property type="protein sequence ID" value="CAD8085313.1"/>
    <property type="molecule type" value="Genomic_DNA"/>
</dbReference>
<evidence type="ECO:0000256" key="3">
    <source>
        <dbReference type="SAM" id="SignalP"/>
    </source>
</evidence>
<comment type="caution">
    <text evidence="4">The sequence shown here is derived from an EMBL/GenBank/DDBJ whole genome shotgun (WGS) entry which is preliminary data.</text>
</comment>
<keyword evidence="2" id="KW-0325">Glycoprotein</keyword>
<organism evidence="4 5">
    <name type="scientific">Paramecium sonneborni</name>
    <dbReference type="NCBI Taxonomy" id="65129"/>
    <lineage>
        <taxon>Eukaryota</taxon>
        <taxon>Sar</taxon>
        <taxon>Alveolata</taxon>
        <taxon>Ciliophora</taxon>
        <taxon>Intramacronucleata</taxon>
        <taxon>Oligohymenophorea</taxon>
        <taxon>Peniculida</taxon>
        <taxon>Parameciidae</taxon>
        <taxon>Paramecium</taxon>
    </lineage>
</organism>
<evidence type="ECO:0000313" key="4">
    <source>
        <dbReference type="EMBL" id="CAD8085313.1"/>
    </source>
</evidence>
<reference evidence="4" key="1">
    <citation type="submission" date="2021-01" db="EMBL/GenBank/DDBJ databases">
        <authorList>
            <consortium name="Genoscope - CEA"/>
            <person name="William W."/>
        </authorList>
    </citation>
    <scope>NUCLEOTIDE SEQUENCE</scope>
</reference>
<feature type="chain" id="PRO_5035828065" evidence="3">
    <location>
        <begin position="18"/>
        <end position="88"/>
    </location>
</feature>
<keyword evidence="3" id="KW-0732">Signal</keyword>
<evidence type="ECO:0000313" key="5">
    <source>
        <dbReference type="Proteomes" id="UP000692954"/>
    </source>
</evidence>
<dbReference type="GO" id="GO:0016671">
    <property type="term" value="F:oxidoreductase activity, acting on a sulfur group of donors, disulfide as acceptor"/>
    <property type="evidence" value="ECO:0007669"/>
    <property type="project" value="InterPro"/>
</dbReference>
<gene>
    <name evidence="4" type="ORF">PSON_ATCC_30995.1.T0480094</name>
</gene>
<dbReference type="Pfam" id="PF03227">
    <property type="entry name" value="GILT"/>
    <property type="match status" value="1"/>
</dbReference>
<proteinExistence type="inferred from homology"/>
<keyword evidence="5" id="KW-1185">Reference proteome</keyword>
<name>A0A8S1N6Y9_9CILI</name>
<feature type="signal peptide" evidence="3">
    <location>
        <begin position="1"/>
        <end position="17"/>
    </location>
</feature>
<dbReference type="Proteomes" id="UP000692954">
    <property type="component" value="Unassembled WGS sequence"/>
</dbReference>
<comment type="similarity">
    <text evidence="1">Belongs to the GILT family.</text>
</comment>
<dbReference type="AlphaFoldDB" id="A0A8S1N6Y9"/>
<accession>A0A8S1N6Y9</accession>
<protein>
    <submittedName>
        <fullName evidence="4">Uncharacterized protein</fullName>
    </submittedName>
</protein>